<feature type="repeat" description="PPR" evidence="4">
    <location>
        <begin position="621"/>
        <end position="655"/>
    </location>
</feature>
<evidence type="ECO:0000256" key="1">
    <source>
        <dbReference type="ARBA" id="ARBA00022737"/>
    </source>
</evidence>
<dbReference type="AlphaFoldDB" id="I1PLZ9"/>
<evidence type="ECO:0000256" key="4">
    <source>
        <dbReference type="PROSITE-ProRule" id="PRU00708"/>
    </source>
</evidence>
<name>I1PLZ9_ORYGL</name>
<keyword evidence="2" id="KW-0809">Transit peptide</keyword>
<dbReference type="STRING" id="4538.I1PLZ9"/>
<evidence type="ECO:0000256" key="2">
    <source>
        <dbReference type="ARBA" id="ARBA00022946"/>
    </source>
</evidence>
<feature type="repeat" description="PPR" evidence="4">
    <location>
        <begin position="280"/>
        <end position="314"/>
    </location>
</feature>
<feature type="repeat" description="PPR" evidence="4">
    <location>
        <begin position="71"/>
        <end position="105"/>
    </location>
</feature>
<comment type="similarity">
    <text evidence="3">Belongs to the PPR family. PCMP-E subfamily.</text>
</comment>
<evidence type="ECO:0000313" key="6">
    <source>
        <dbReference type="Proteomes" id="UP000007306"/>
    </source>
</evidence>
<feature type="repeat" description="PPR" evidence="4">
    <location>
        <begin position="485"/>
        <end position="519"/>
    </location>
</feature>
<keyword evidence="1" id="KW-0677">Repeat</keyword>
<dbReference type="PANTHER" id="PTHR47926">
    <property type="entry name" value="PENTATRICOPEPTIDE REPEAT-CONTAINING PROTEIN"/>
    <property type="match status" value="1"/>
</dbReference>
<reference evidence="5" key="1">
    <citation type="submission" date="2015-06" db="UniProtKB">
        <authorList>
            <consortium name="EnsemblPlants"/>
        </authorList>
    </citation>
    <scope>IDENTIFICATION</scope>
</reference>
<keyword evidence="6" id="KW-1185">Reference proteome</keyword>
<dbReference type="Gene3D" id="1.25.40.10">
    <property type="entry name" value="Tetratricopeptide repeat domain"/>
    <property type="match status" value="7"/>
</dbReference>
<evidence type="ECO:0000313" key="5">
    <source>
        <dbReference type="EnsemblPlants" id="ORGLA04G0121800.1"/>
    </source>
</evidence>
<dbReference type="HOGENOM" id="CLU_002706_15_6_1"/>
<organism evidence="5 6">
    <name type="scientific">Oryza glaberrima</name>
    <name type="common">African rice</name>
    <dbReference type="NCBI Taxonomy" id="4538"/>
    <lineage>
        <taxon>Eukaryota</taxon>
        <taxon>Viridiplantae</taxon>
        <taxon>Streptophyta</taxon>
        <taxon>Embryophyta</taxon>
        <taxon>Tracheophyta</taxon>
        <taxon>Spermatophyta</taxon>
        <taxon>Magnoliopsida</taxon>
        <taxon>Liliopsida</taxon>
        <taxon>Poales</taxon>
        <taxon>Poaceae</taxon>
        <taxon>BOP clade</taxon>
        <taxon>Oryzoideae</taxon>
        <taxon>Oryzeae</taxon>
        <taxon>Oryzinae</taxon>
        <taxon>Oryza</taxon>
    </lineage>
</organism>
<dbReference type="InterPro" id="IPR011990">
    <property type="entry name" value="TPR-like_helical_dom_sf"/>
</dbReference>
<dbReference type="FunFam" id="1.25.40.10:FF:000883">
    <property type="entry name" value="Pentatricopeptide repeat-containing protein"/>
    <property type="match status" value="1"/>
</dbReference>
<sequence>MPPTPPLAALHRFLASPSPPPLPSLLNLHALAVTSGLSPRPDFAAKLVSAYSSAGLPALAALAFAASPCPDAFLWNSLLRSRHRASDFASALSAHRRMRASGARPSRFTAPLVASAAAELGALPVGAAVHAYSVRFGLLEGDGSVAVASSLVYMYARCGSVRDAVRLFDEMPERDVVAWTAVISGCVCNGQCGEGLSYLVRMVRSAGDGSARPNSRTMESGLEACGVLGELSVGTCLHGFGVKAGVGHCPSVVSSLFSMYTKCDSTEDAWILFPELPEKDLVSWTSLIGAYCRAGHAEKAVELFLGMEESGLQPDEVVISCLLAGLGNDAKVRGGKTFHAAIVRRNFGDSVLIGNALISMYAKCKQVDIAATVFRMLHQRDTDSWSSMVVAYCKAGLDLKCLELYREMQFRDKDEFEYDTNSLISIISSCSRLGRLRLGQSAHCYSIKHLAGENSSVANALISMYGRCGNFDVARKIFGLVKTKDVVTWSALISSYSHLGHSKDALLLYDQMLTEGVKPNSATLVSVISSCANLAALEHGELIHSHVKDVGLECDLSISTALVDMYMKCGQLGIARKMFDSMLERDVVTWNVMISGYGMHGEAIQALQLFSMMERGNVKPNSITFLAILSACCHAGLVDKGRELFTRMEEYSLEPNLKHYACMVDLLGKSGHLQEAEDVVSAMPIEPDGGIWGTLLGACKMHDNFEMGLRVAKKAFASDPENDGYYILMSNSYGSAEKWNEIEKLRDMMKNHGVEKSIGWSTIDICGFMKNQLTQWQHSLFEQSEFRSSEDMCISFVSGIWSESMVNGLTEWGNEVVDSSEFRNKAQRLKVAAMLMFLRHSTEPGELGHGSCSIMAVNFCFVLMVTSSCNKILKLCPMARGTSHVEGHISYQSYEVEWVIIPKSPHAFGATYPQRSELVALVALHWSK</sequence>
<dbReference type="InterPro" id="IPR002885">
    <property type="entry name" value="PPR_rpt"/>
</dbReference>
<dbReference type="GO" id="GO:0003723">
    <property type="term" value="F:RNA binding"/>
    <property type="evidence" value="ECO:0007669"/>
    <property type="project" value="InterPro"/>
</dbReference>
<dbReference type="Gramene" id="ORGLA04G0121800.1">
    <property type="protein sequence ID" value="ORGLA04G0121800.1"/>
    <property type="gene ID" value="ORGLA04G0121800"/>
</dbReference>
<accession>I1PLZ9</accession>
<dbReference type="PROSITE" id="PS51375">
    <property type="entry name" value="PPR"/>
    <property type="match status" value="7"/>
</dbReference>
<dbReference type="InterPro" id="IPR046848">
    <property type="entry name" value="E_motif"/>
</dbReference>
<evidence type="ECO:0008006" key="7">
    <source>
        <dbReference type="Google" id="ProtNLM"/>
    </source>
</evidence>
<dbReference type="OMA" id="QSAHCYS"/>
<dbReference type="GO" id="GO:0009451">
    <property type="term" value="P:RNA modification"/>
    <property type="evidence" value="ECO:0007669"/>
    <property type="project" value="InterPro"/>
</dbReference>
<dbReference type="Proteomes" id="UP000007306">
    <property type="component" value="Chromosome 4"/>
</dbReference>
<dbReference type="EnsemblPlants" id="ORGLA04G0121800.1">
    <property type="protein sequence ID" value="ORGLA04G0121800.1"/>
    <property type="gene ID" value="ORGLA04G0121800"/>
</dbReference>
<dbReference type="Pfam" id="PF20431">
    <property type="entry name" value="E_motif"/>
    <property type="match status" value="1"/>
</dbReference>
<dbReference type="NCBIfam" id="TIGR00756">
    <property type="entry name" value="PPR"/>
    <property type="match status" value="6"/>
</dbReference>
<protein>
    <recommendedName>
        <fullName evidence="7">Pentatricopeptide repeat-containing protein</fullName>
    </recommendedName>
</protein>
<dbReference type="eggNOG" id="KOG4197">
    <property type="taxonomic scope" value="Eukaryota"/>
</dbReference>
<dbReference type="FunFam" id="1.25.40.10:FF:000090">
    <property type="entry name" value="Pentatricopeptide repeat-containing protein, chloroplastic"/>
    <property type="match status" value="1"/>
</dbReference>
<dbReference type="FunFam" id="1.25.40.10:FF:001216">
    <property type="entry name" value="Pentatricopeptide repeat-containing protein mitochondrial"/>
    <property type="match status" value="1"/>
</dbReference>
<dbReference type="FunFam" id="1.25.40.10:FF:001227">
    <property type="entry name" value="Pentatricopeptide repeat-containing protein At1g26900, mitochondrial"/>
    <property type="match status" value="1"/>
</dbReference>
<dbReference type="PANTHER" id="PTHR47926:SF397">
    <property type="entry name" value="(WILD MALAYSIAN BANANA) HYPOTHETICAL PROTEIN"/>
    <property type="match status" value="1"/>
</dbReference>
<feature type="repeat" description="PPR" evidence="4">
    <location>
        <begin position="381"/>
        <end position="411"/>
    </location>
</feature>
<feature type="repeat" description="PPR" evidence="4">
    <location>
        <begin position="586"/>
        <end position="620"/>
    </location>
</feature>
<reference evidence="5 6" key="2">
    <citation type="submission" date="2018-04" db="EMBL/GenBank/DDBJ databases">
        <title>OglaRS2 (Oryza glaberrima Reference Sequence Version 2).</title>
        <authorList>
            <person name="Zhang J."/>
            <person name="Kudrna D."/>
            <person name="Lee S."/>
            <person name="Talag J."/>
            <person name="Rajasekar S."/>
            <person name="Wing R.A."/>
        </authorList>
    </citation>
    <scope>NUCLEOTIDE SEQUENCE [LARGE SCALE GENOMIC DNA]</scope>
    <source>
        <strain evidence="5 6">cv. IRGC 96717</strain>
    </source>
</reference>
<evidence type="ECO:0000256" key="3">
    <source>
        <dbReference type="ARBA" id="ARBA00061659"/>
    </source>
</evidence>
<dbReference type="InterPro" id="IPR046960">
    <property type="entry name" value="PPR_At4g14850-like_plant"/>
</dbReference>
<proteinExistence type="inferred from homology"/>
<dbReference type="Pfam" id="PF13041">
    <property type="entry name" value="PPR_2"/>
    <property type="match status" value="3"/>
</dbReference>
<feature type="repeat" description="PPR" evidence="4">
    <location>
        <begin position="144"/>
        <end position="178"/>
    </location>
</feature>
<dbReference type="Pfam" id="PF01535">
    <property type="entry name" value="PPR"/>
    <property type="match status" value="5"/>
</dbReference>